<evidence type="ECO:0000256" key="3">
    <source>
        <dbReference type="ARBA" id="ARBA00022516"/>
    </source>
</evidence>
<keyword evidence="10 13" id="KW-0472">Membrane</keyword>
<dbReference type="EMBL" id="QOIP01000003">
    <property type="protein sequence ID" value="RLU25070.1"/>
    <property type="molecule type" value="Genomic_DNA"/>
</dbReference>
<dbReference type="OrthoDB" id="10260134at2759"/>
<keyword evidence="3 12" id="KW-0444">Lipid biosynthesis</keyword>
<evidence type="ECO:0000313" key="16">
    <source>
        <dbReference type="Proteomes" id="UP000279307"/>
    </source>
</evidence>
<dbReference type="GO" id="GO:0005789">
    <property type="term" value="C:endoplasmic reticulum membrane"/>
    <property type="evidence" value="ECO:0007669"/>
    <property type="project" value="TreeGrafter"/>
</dbReference>
<dbReference type="Proteomes" id="UP000279307">
    <property type="component" value="Chromosome 3"/>
</dbReference>
<comment type="subcellular location">
    <subcellularLocation>
        <location evidence="1">Membrane</location>
        <topology evidence="1">Multi-pass membrane protein</topology>
    </subcellularLocation>
</comment>
<feature type="transmembrane region" description="Helical" evidence="13">
    <location>
        <begin position="470"/>
        <end position="495"/>
    </location>
</feature>
<evidence type="ECO:0000256" key="9">
    <source>
        <dbReference type="ARBA" id="ARBA00023098"/>
    </source>
</evidence>
<reference evidence="15 16" key="1">
    <citation type="journal article" date="2018" name="Genome Res.">
        <title>The genomic architecture and molecular evolution of ant odorant receptors.</title>
        <authorList>
            <person name="McKenzie S.K."/>
            <person name="Kronauer D.J.C."/>
        </authorList>
    </citation>
    <scope>NUCLEOTIDE SEQUENCE [LARGE SCALE GENOMIC DNA]</scope>
    <source>
        <strain evidence="15">Clonal line C1</strain>
    </source>
</reference>
<feature type="transmembrane region" description="Helical" evidence="13">
    <location>
        <begin position="233"/>
        <end position="256"/>
    </location>
</feature>
<accession>A0A3L8DX70</accession>
<name>A0A3L8DX70_OOCBI</name>
<dbReference type="InterPro" id="IPR015876">
    <property type="entry name" value="Acyl-CoA_DS"/>
</dbReference>
<feature type="transmembrane region" description="Helical" evidence="13">
    <location>
        <begin position="440"/>
        <end position="464"/>
    </location>
</feature>
<dbReference type="AlphaFoldDB" id="A0A3L8DX70"/>
<evidence type="ECO:0000259" key="14">
    <source>
        <dbReference type="Pfam" id="PF00487"/>
    </source>
</evidence>
<keyword evidence="6 13" id="KW-1133">Transmembrane helix</keyword>
<proteinExistence type="inferred from homology"/>
<feature type="transmembrane region" description="Helical" evidence="13">
    <location>
        <begin position="507"/>
        <end position="527"/>
    </location>
</feature>
<dbReference type="PRINTS" id="PR00075">
    <property type="entry name" value="FACDDSATRASE"/>
</dbReference>
<feature type="transmembrane region" description="Helical" evidence="13">
    <location>
        <begin position="114"/>
        <end position="134"/>
    </location>
</feature>
<dbReference type="GO" id="GO:0005506">
    <property type="term" value="F:iron ion binding"/>
    <property type="evidence" value="ECO:0007669"/>
    <property type="project" value="TreeGrafter"/>
</dbReference>
<feature type="transmembrane region" description="Helical" evidence="13">
    <location>
        <begin position="588"/>
        <end position="609"/>
    </location>
</feature>
<evidence type="ECO:0000256" key="4">
    <source>
        <dbReference type="ARBA" id="ARBA00022692"/>
    </source>
</evidence>
<feature type="transmembrane region" description="Helical" evidence="13">
    <location>
        <begin position="205"/>
        <end position="227"/>
    </location>
</feature>
<dbReference type="PANTHER" id="PTHR11351">
    <property type="entry name" value="ACYL-COA DESATURASE"/>
    <property type="match status" value="1"/>
</dbReference>
<dbReference type="InterPro" id="IPR005804">
    <property type="entry name" value="FA_desaturase_dom"/>
</dbReference>
<sequence>MSPDEERTRTVMRTVPTAKGDQLVNDDSMNKKDLVTRKDESMVVKVEYVPRIKWLDLSAQIFIHVGCLYGLYLVLTQAKWLTVLWVFVTIYTSGFGITAGVHRLWSHKAYKAKWPLRLLLVFLFTITGQGVLFAQRDVYTWALDHRVHHKYSETDADPHNAKRGFFFAHVGWLFTTPHPDVVAKRKVVDMSDLEADPIVMWQKRLYIPLFALLAIGLPVAVPCYFWSESLWISFWISFNLRFCVTLNIAFCVNSVAHMWGQRPYDKNISPVENVAVSIAALGEGWHNYHHVFPWDYKTGELGEYSLNLTTGFIDSFARIGWVYDRKSVSPRMIHRRAHRCGDGSHVWGYGDLDILSEDLEELEMMDKHELNSFYNNAILNRVRRPEPICSASPPTSSPYPAFEKYTSIYDTISNMENKEKSSEEMENKEKSSEESSKELSLNWVVILFHIYLHLLGIIGLYVLFCNVKWMTVFFFIFLVTISLIGLTAGAHRLYAHRTFTATSELRFFIMIAHTLAGVGSIKNWVFWHRIHHKYYGTDRDPYNHKKGFLFSHVYGNMLSSPSDLNTYAKTIDMSDIKSDGYVRTQHKFYWILFIVLGFMIPINIPIMYWNESLANSIMIMGITRLMITSNISWLVNSAMLVWGLKKGDRFPVEDNSIFFIWKSFWINYHYVIPWDWKSDEFGRYEKGFVTFIIKIWWELGLVKEMMTVSREKMYEVLYKVADSEITMDDALEKMKERATEDALKEGLMYYH</sequence>
<organism evidence="15 16">
    <name type="scientific">Ooceraea biroi</name>
    <name type="common">Clonal raider ant</name>
    <name type="synonym">Cerapachys biroi</name>
    <dbReference type="NCBI Taxonomy" id="2015173"/>
    <lineage>
        <taxon>Eukaryota</taxon>
        <taxon>Metazoa</taxon>
        <taxon>Ecdysozoa</taxon>
        <taxon>Arthropoda</taxon>
        <taxon>Hexapoda</taxon>
        <taxon>Insecta</taxon>
        <taxon>Pterygota</taxon>
        <taxon>Neoptera</taxon>
        <taxon>Endopterygota</taxon>
        <taxon>Hymenoptera</taxon>
        <taxon>Apocrita</taxon>
        <taxon>Aculeata</taxon>
        <taxon>Formicoidea</taxon>
        <taxon>Formicidae</taxon>
        <taxon>Dorylinae</taxon>
        <taxon>Ooceraea</taxon>
    </lineage>
</organism>
<evidence type="ECO:0000256" key="8">
    <source>
        <dbReference type="ARBA" id="ARBA00023004"/>
    </source>
</evidence>
<protein>
    <recommendedName>
        <fullName evidence="14">Fatty acid desaturase domain-containing protein</fullName>
    </recommendedName>
</protein>
<dbReference type="GO" id="GO:0004768">
    <property type="term" value="F:stearoyl-CoA 9-desaturase activity"/>
    <property type="evidence" value="ECO:0007669"/>
    <property type="project" value="TreeGrafter"/>
</dbReference>
<keyword evidence="7 12" id="KW-0560">Oxidoreductase</keyword>
<evidence type="ECO:0000256" key="13">
    <source>
        <dbReference type="SAM" id="Phobius"/>
    </source>
</evidence>
<dbReference type="CDD" id="cd03505">
    <property type="entry name" value="Delta9-FADS-like"/>
    <property type="match status" value="2"/>
</dbReference>
<keyword evidence="5" id="KW-0276">Fatty acid metabolism</keyword>
<dbReference type="Pfam" id="PF00487">
    <property type="entry name" value="FA_desaturase"/>
    <property type="match status" value="1"/>
</dbReference>
<evidence type="ECO:0000256" key="6">
    <source>
        <dbReference type="ARBA" id="ARBA00022989"/>
    </source>
</evidence>
<feature type="transmembrane region" description="Helical" evidence="13">
    <location>
        <begin position="57"/>
        <end position="75"/>
    </location>
</feature>
<comment type="caution">
    <text evidence="15">The sequence shown here is derived from an EMBL/GenBank/DDBJ whole genome shotgun (WGS) entry which is preliminary data.</text>
</comment>
<keyword evidence="4 12" id="KW-0812">Transmembrane</keyword>
<evidence type="ECO:0000313" key="15">
    <source>
        <dbReference type="EMBL" id="RLU25070.1"/>
    </source>
</evidence>
<comment type="domain">
    <text evidence="12">The histidine box domains are involved in binding the catalytic metal ions.</text>
</comment>
<evidence type="ECO:0000256" key="2">
    <source>
        <dbReference type="ARBA" id="ARBA00009295"/>
    </source>
</evidence>
<keyword evidence="8" id="KW-0408">Iron</keyword>
<keyword evidence="11 12" id="KW-0275">Fatty acid biosynthesis</keyword>
<feature type="transmembrane region" description="Helical" evidence="13">
    <location>
        <begin position="621"/>
        <end position="644"/>
    </location>
</feature>
<keyword evidence="9" id="KW-0443">Lipid metabolism</keyword>
<feature type="transmembrane region" description="Helical" evidence="13">
    <location>
        <begin position="82"/>
        <end position="102"/>
    </location>
</feature>
<evidence type="ECO:0000256" key="7">
    <source>
        <dbReference type="ARBA" id="ARBA00023002"/>
    </source>
</evidence>
<comment type="similarity">
    <text evidence="2 12">Belongs to the fatty acid desaturase type 1 family.</text>
</comment>
<comment type="cofactor">
    <cofactor evidence="12">
        <name>Fe(2+)</name>
        <dbReference type="ChEBI" id="CHEBI:29033"/>
    </cofactor>
</comment>
<evidence type="ECO:0000256" key="12">
    <source>
        <dbReference type="RuleBase" id="RU000581"/>
    </source>
</evidence>
<gene>
    <name evidence="15" type="ORF">DMN91_003162</name>
</gene>
<evidence type="ECO:0000256" key="10">
    <source>
        <dbReference type="ARBA" id="ARBA00023136"/>
    </source>
</evidence>
<feature type="domain" description="Fatty acid desaturase" evidence="14">
    <location>
        <begin position="80"/>
        <end position="293"/>
    </location>
</feature>
<dbReference type="PANTHER" id="PTHR11351:SF61">
    <property type="entry name" value="RH14937P"/>
    <property type="match status" value="1"/>
</dbReference>
<evidence type="ECO:0000256" key="1">
    <source>
        <dbReference type="ARBA" id="ARBA00004141"/>
    </source>
</evidence>
<evidence type="ECO:0000256" key="11">
    <source>
        <dbReference type="ARBA" id="ARBA00023160"/>
    </source>
</evidence>
<evidence type="ECO:0000256" key="5">
    <source>
        <dbReference type="ARBA" id="ARBA00022832"/>
    </source>
</evidence>
<dbReference type="GO" id="GO:0006636">
    <property type="term" value="P:unsaturated fatty acid biosynthetic process"/>
    <property type="evidence" value="ECO:0007669"/>
    <property type="project" value="TreeGrafter"/>
</dbReference>